<dbReference type="InterPro" id="IPR034660">
    <property type="entry name" value="DinB/YfiT-like"/>
</dbReference>
<organism evidence="2 3">
    <name type="scientific">Bacillus salitolerans</name>
    <dbReference type="NCBI Taxonomy" id="1437434"/>
    <lineage>
        <taxon>Bacteria</taxon>
        <taxon>Bacillati</taxon>
        <taxon>Bacillota</taxon>
        <taxon>Bacilli</taxon>
        <taxon>Bacillales</taxon>
        <taxon>Bacillaceae</taxon>
        <taxon>Bacillus</taxon>
    </lineage>
</organism>
<evidence type="ECO:0000313" key="3">
    <source>
        <dbReference type="Proteomes" id="UP001597214"/>
    </source>
</evidence>
<proteinExistence type="predicted"/>
<protein>
    <submittedName>
        <fullName evidence="2">DinB family protein</fullName>
    </submittedName>
</protein>
<keyword evidence="3" id="KW-1185">Reference proteome</keyword>
<evidence type="ECO:0000313" key="2">
    <source>
        <dbReference type="EMBL" id="MFD1735601.1"/>
    </source>
</evidence>
<dbReference type="Proteomes" id="UP001597214">
    <property type="component" value="Unassembled WGS sequence"/>
</dbReference>
<comment type="caution">
    <text evidence="2">The sequence shown here is derived from an EMBL/GenBank/DDBJ whole genome shotgun (WGS) entry which is preliminary data.</text>
</comment>
<dbReference type="SUPFAM" id="SSF109854">
    <property type="entry name" value="DinB/YfiT-like putative metalloenzymes"/>
    <property type="match status" value="1"/>
</dbReference>
<accession>A0ABW4LKG2</accession>
<name>A0ABW4LKG2_9BACI</name>
<sequence length="155" mass="18262">MIDSHEQVMKEQASFVNWVKSLSKMSNEQWFMPYSEGKWSSSEIISHLLSWDQFLISLNIMKIQEGDVLPSFPPIQEVNEKAAHYAREIVSKDELIHQFVETRKRYMNQLSTIGEEDYSRSFKIGTFEFTILSLIEDFQGHDHHHQKQIQLVLSQ</sequence>
<dbReference type="InterPro" id="IPR024775">
    <property type="entry name" value="DinB-like"/>
</dbReference>
<gene>
    <name evidence="2" type="ORF">ACFSCX_03400</name>
</gene>
<dbReference type="EMBL" id="JBHUEM010000003">
    <property type="protein sequence ID" value="MFD1735601.1"/>
    <property type="molecule type" value="Genomic_DNA"/>
</dbReference>
<evidence type="ECO:0000259" key="1">
    <source>
        <dbReference type="Pfam" id="PF12867"/>
    </source>
</evidence>
<feature type="domain" description="DinB-like" evidence="1">
    <location>
        <begin position="19"/>
        <end position="149"/>
    </location>
</feature>
<reference evidence="3" key="1">
    <citation type="journal article" date="2019" name="Int. J. Syst. Evol. Microbiol.">
        <title>The Global Catalogue of Microorganisms (GCM) 10K type strain sequencing project: providing services to taxonomists for standard genome sequencing and annotation.</title>
        <authorList>
            <consortium name="The Broad Institute Genomics Platform"/>
            <consortium name="The Broad Institute Genome Sequencing Center for Infectious Disease"/>
            <person name="Wu L."/>
            <person name="Ma J."/>
        </authorList>
    </citation>
    <scope>NUCLEOTIDE SEQUENCE [LARGE SCALE GENOMIC DNA]</scope>
    <source>
        <strain evidence="3">CCUG 49339</strain>
    </source>
</reference>
<dbReference type="Pfam" id="PF12867">
    <property type="entry name" value="DinB_2"/>
    <property type="match status" value="1"/>
</dbReference>
<dbReference type="RefSeq" id="WP_377926701.1">
    <property type="nucleotide sequence ID" value="NZ_JBHUEM010000003.1"/>
</dbReference>
<dbReference type="Gene3D" id="1.20.120.450">
    <property type="entry name" value="dinb family like domain"/>
    <property type="match status" value="1"/>
</dbReference>